<protein>
    <submittedName>
        <fullName evidence="1">Cystathionine beta-lyase</fullName>
    </submittedName>
</protein>
<dbReference type="AlphaFoldDB" id="A0A172Q7W9"/>
<reference evidence="2" key="2">
    <citation type="submission" date="2016-03" db="EMBL/GenBank/DDBJ databases">
        <title>Streptococcus antelopensis sp. nov., isolated from the feces of the Tibetan antelope (Pantholops hodgsonii) in Hoh Xil National Nature Reserve, Qinghai, China.</title>
        <authorList>
            <person name="Bai X."/>
        </authorList>
    </citation>
    <scope>NUCLEOTIDE SEQUENCE [LARGE SCALE GENOMIC DNA]</scope>
    <source>
        <strain evidence="2">TA 26</strain>
    </source>
</reference>
<accession>A0A172Q7W9</accession>
<dbReference type="STRING" id="1811193.A0O21_05925"/>
<keyword evidence="1" id="KW-0456">Lyase</keyword>
<organism evidence="1 2">
    <name type="scientific">Streptococcus pantholopis</name>
    <dbReference type="NCBI Taxonomy" id="1811193"/>
    <lineage>
        <taxon>Bacteria</taxon>
        <taxon>Bacillati</taxon>
        <taxon>Bacillota</taxon>
        <taxon>Bacilli</taxon>
        <taxon>Lactobacillales</taxon>
        <taxon>Streptococcaceae</taxon>
        <taxon>Streptococcus</taxon>
    </lineage>
</organism>
<reference evidence="1 2" key="1">
    <citation type="journal article" date="2016" name="Int. J. Syst. Evol. Microbiol.">
        <title>Streptococcuspantholopis sp. nov., isolated from faeces of the Tibetan antelope (Pantholops hodgsonii).</title>
        <authorList>
            <person name="Bai X."/>
            <person name="Xiong Y."/>
            <person name="Lu S."/>
            <person name="Jin D."/>
            <person name="Lai X."/>
            <person name="Yang J."/>
            <person name="Niu L."/>
            <person name="Hu S."/>
            <person name="Meng X."/>
            <person name="Pu J."/>
            <person name="Ye C."/>
            <person name="Xu J."/>
        </authorList>
    </citation>
    <scope>NUCLEOTIDE SEQUENCE [LARGE SCALE GENOMIC DNA]</scope>
    <source>
        <strain evidence="1 2">TA 26</strain>
    </source>
</reference>
<evidence type="ECO:0000313" key="1">
    <source>
        <dbReference type="EMBL" id="AND79593.1"/>
    </source>
</evidence>
<dbReference type="OrthoDB" id="2200206at2"/>
<dbReference type="Proteomes" id="UP000077317">
    <property type="component" value="Chromosome"/>
</dbReference>
<dbReference type="RefSeq" id="WP_067062768.1">
    <property type="nucleotide sequence ID" value="NZ_CP014699.1"/>
</dbReference>
<gene>
    <name evidence="1" type="ORF">A0O21_05925</name>
</gene>
<name>A0A172Q7W9_9STRE</name>
<dbReference type="GO" id="GO:0016829">
    <property type="term" value="F:lyase activity"/>
    <property type="evidence" value="ECO:0007669"/>
    <property type="project" value="UniProtKB-KW"/>
</dbReference>
<evidence type="ECO:0000313" key="2">
    <source>
        <dbReference type="Proteomes" id="UP000077317"/>
    </source>
</evidence>
<keyword evidence="2" id="KW-1185">Reference proteome</keyword>
<sequence>MTDYIALGLKYGGFTQLDRIYLNNVLSRFSSHQEKMAFITPPPSVINAYFAEIYQKQSPQAATGYYFELSKALGLLTDSPSFKEEKPFVRLNLSGKSYGFVYENEAEQALVFSEKSEKITESLLFELAQIFPQYSIYCDAGQIKMAPLAFSETVCRDLTPQSSQLSQISELADKVIKLTGFNQEELLELAAPFSGQRYYGFAQHQAIIYIKK</sequence>
<dbReference type="EMBL" id="CP014699">
    <property type="protein sequence ID" value="AND79593.1"/>
    <property type="molecule type" value="Genomic_DNA"/>
</dbReference>
<dbReference type="KEGG" id="spat:A0O21_05925"/>
<proteinExistence type="predicted"/>